<dbReference type="InterPro" id="IPR036291">
    <property type="entry name" value="NAD(P)-bd_dom_sf"/>
</dbReference>
<gene>
    <name evidence="3" type="ORF">CASFOL_035091</name>
</gene>
<name>A0ABD3BSK6_9LAMI</name>
<dbReference type="GO" id="GO:0006629">
    <property type="term" value="P:lipid metabolic process"/>
    <property type="evidence" value="ECO:0007669"/>
    <property type="project" value="UniProtKB-KW"/>
</dbReference>
<evidence type="ECO:0000313" key="3">
    <source>
        <dbReference type="EMBL" id="KAL3620179.1"/>
    </source>
</evidence>
<evidence type="ECO:0000256" key="1">
    <source>
        <dbReference type="RuleBase" id="RU363097"/>
    </source>
</evidence>
<dbReference type="AlphaFoldDB" id="A0ABD3BSK6"/>
<accession>A0ABD3BSK6</accession>
<comment type="function">
    <text evidence="1">Catalyzes the reduction of fatty acyl-CoA to fatty alcohols.</text>
</comment>
<keyword evidence="1" id="KW-0560">Oxidoreductase</keyword>
<dbReference type="GO" id="GO:0102965">
    <property type="term" value="F:alcohol-forming long-chain fatty acyl-CoA reductase activity"/>
    <property type="evidence" value="ECO:0007669"/>
    <property type="project" value="UniProtKB-EC"/>
</dbReference>
<dbReference type="EMBL" id="JAVIJP010000066">
    <property type="protein sequence ID" value="KAL3620179.1"/>
    <property type="molecule type" value="Genomic_DNA"/>
</dbReference>
<dbReference type="Gene3D" id="3.40.50.720">
    <property type="entry name" value="NAD(P)-binding Rossmann-like Domain"/>
    <property type="match status" value="1"/>
</dbReference>
<dbReference type="InterPro" id="IPR026055">
    <property type="entry name" value="FAR"/>
</dbReference>
<keyword evidence="1" id="KW-0443">Lipid metabolism</keyword>
<dbReference type="EC" id="1.2.1.84" evidence="1"/>
<protein>
    <recommendedName>
        <fullName evidence="1">Fatty acyl-CoA reductase</fullName>
        <ecNumber evidence="1">1.2.1.84</ecNumber>
    </recommendedName>
</protein>
<comment type="catalytic activity">
    <reaction evidence="1">
        <text>a long-chain fatty acyl-CoA + 2 NADPH + 2 H(+) = a long-chain primary fatty alcohol + 2 NADP(+) + CoA</text>
        <dbReference type="Rhea" id="RHEA:52716"/>
        <dbReference type="ChEBI" id="CHEBI:15378"/>
        <dbReference type="ChEBI" id="CHEBI:57287"/>
        <dbReference type="ChEBI" id="CHEBI:57783"/>
        <dbReference type="ChEBI" id="CHEBI:58349"/>
        <dbReference type="ChEBI" id="CHEBI:77396"/>
        <dbReference type="ChEBI" id="CHEBI:83139"/>
        <dbReference type="EC" id="1.2.1.84"/>
    </reaction>
</comment>
<comment type="similarity">
    <text evidence="1">Belongs to the fatty acyl-CoA reductase family.</text>
</comment>
<dbReference type="PANTHER" id="PTHR11011">
    <property type="entry name" value="MALE STERILITY PROTEIN 2-RELATED"/>
    <property type="match status" value="1"/>
</dbReference>
<dbReference type="SUPFAM" id="SSF51735">
    <property type="entry name" value="NAD(P)-binding Rossmann-fold domains"/>
    <property type="match status" value="1"/>
</dbReference>
<comment type="caution">
    <text evidence="3">The sequence shown here is derived from an EMBL/GenBank/DDBJ whole genome shotgun (WGS) entry which is preliminary data.</text>
</comment>
<dbReference type="Proteomes" id="UP001632038">
    <property type="component" value="Unassembled WGS sequence"/>
</dbReference>
<feature type="domain" description="Thioester reductase (TE)" evidence="2">
    <location>
        <begin position="17"/>
        <end position="131"/>
    </location>
</feature>
<dbReference type="Pfam" id="PF07993">
    <property type="entry name" value="NAD_binding_4"/>
    <property type="match status" value="1"/>
</dbReference>
<proteinExistence type="inferred from homology"/>
<evidence type="ECO:0000259" key="2">
    <source>
        <dbReference type="Pfam" id="PF07993"/>
    </source>
</evidence>
<keyword evidence="4" id="KW-1185">Reference proteome</keyword>
<organism evidence="3 4">
    <name type="scientific">Castilleja foliolosa</name>
    <dbReference type="NCBI Taxonomy" id="1961234"/>
    <lineage>
        <taxon>Eukaryota</taxon>
        <taxon>Viridiplantae</taxon>
        <taxon>Streptophyta</taxon>
        <taxon>Embryophyta</taxon>
        <taxon>Tracheophyta</taxon>
        <taxon>Spermatophyta</taxon>
        <taxon>Magnoliopsida</taxon>
        <taxon>eudicotyledons</taxon>
        <taxon>Gunneridae</taxon>
        <taxon>Pentapetalae</taxon>
        <taxon>asterids</taxon>
        <taxon>lamiids</taxon>
        <taxon>Lamiales</taxon>
        <taxon>Orobanchaceae</taxon>
        <taxon>Pedicularideae</taxon>
        <taxon>Castillejinae</taxon>
        <taxon>Castilleja</taxon>
    </lineage>
</organism>
<sequence length="132" mass="15431">MEENKIIQHFEGKTIFITGASGFLAKIFFEKILRVQPNVKKLYLLIRSTPKRSIEQRLQEEVLDTELFRVVREKWGDEEFKSNISSKVISVSGDISHENLGIMSLELREEMYREIDIVINSAATTNFYERCQ</sequence>
<dbReference type="PANTHER" id="PTHR11011:SF105">
    <property type="entry name" value="FATTY ACYL-COA REDUCTASE"/>
    <property type="match status" value="1"/>
</dbReference>
<reference evidence="4" key="1">
    <citation type="journal article" date="2024" name="IScience">
        <title>Strigolactones Initiate the Formation of Haustorium-like Structures in Castilleja.</title>
        <authorList>
            <person name="Buerger M."/>
            <person name="Peterson D."/>
            <person name="Chory J."/>
        </authorList>
    </citation>
    <scope>NUCLEOTIDE SEQUENCE [LARGE SCALE GENOMIC DNA]</scope>
</reference>
<keyword evidence="1" id="KW-0521">NADP</keyword>
<dbReference type="InterPro" id="IPR013120">
    <property type="entry name" value="FAR_NAD-bd"/>
</dbReference>
<keyword evidence="1" id="KW-0444">Lipid biosynthesis</keyword>
<evidence type="ECO:0000313" key="4">
    <source>
        <dbReference type="Proteomes" id="UP001632038"/>
    </source>
</evidence>